<accession>A0A5B8FIY7</accession>
<gene>
    <name evidence="6" type="ORF">FDP22_20600</name>
</gene>
<geneLocation type="plasmid" evidence="7">
    <name>pd4m1a</name>
</geneLocation>
<keyword evidence="6" id="KW-0614">Plasmid</keyword>
<dbReference type="InterPro" id="IPR043128">
    <property type="entry name" value="Rev_trsase/Diguanyl_cyclase"/>
</dbReference>
<keyword evidence="4" id="KW-1133">Transmembrane helix</keyword>
<comment type="catalytic activity">
    <reaction evidence="2">
        <text>2 GTP = 3',3'-c-di-GMP + 2 diphosphate</text>
        <dbReference type="Rhea" id="RHEA:24898"/>
        <dbReference type="ChEBI" id="CHEBI:33019"/>
        <dbReference type="ChEBI" id="CHEBI:37565"/>
        <dbReference type="ChEBI" id="CHEBI:58805"/>
        <dbReference type="EC" id="2.7.7.65"/>
    </reaction>
</comment>
<evidence type="ECO:0000313" key="6">
    <source>
        <dbReference type="EMBL" id="QDL94301.1"/>
    </source>
</evidence>
<feature type="transmembrane region" description="Helical" evidence="4">
    <location>
        <begin position="28"/>
        <end position="48"/>
    </location>
</feature>
<dbReference type="Pfam" id="PF20973">
    <property type="entry name" value="VUPS"/>
    <property type="match status" value="1"/>
</dbReference>
<feature type="transmembrane region" description="Helical" evidence="4">
    <location>
        <begin position="197"/>
        <end position="215"/>
    </location>
</feature>
<dbReference type="AlphaFoldDB" id="A0A5B8FIY7"/>
<keyword evidence="7" id="KW-1185">Reference proteome</keyword>
<dbReference type="Gene3D" id="3.30.70.270">
    <property type="match status" value="1"/>
</dbReference>
<evidence type="ECO:0000256" key="3">
    <source>
        <dbReference type="SAM" id="MobiDB-lite"/>
    </source>
</evidence>
<dbReference type="FunFam" id="3.30.70.270:FF:000001">
    <property type="entry name" value="Diguanylate cyclase domain protein"/>
    <property type="match status" value="1"/>
</dbReference>
<dbReference type="GO" id="GO:0005886">
    <property type="term" value="C:plasma membrane"/>
    <property type="evidence" value="ECO:0007669"/>
    <property type="project" value="TreeGrafter"/>
</dbReference>
<sequence length="425" mass="46542">MLLLEAVLYFGVMAFLFRVRHWLGSGIFFCTLGSMHFLETYLAATFYVSVPGGFMLSPGSTVLFSGKLVLLLLVYLRENAAVVRQPIYGLLVGNLFLVGLVFVLRLHAALNADAGTSLPDLPFLDTMGWLMIWGSTLLYIDCLMIILLYNHLARLVSRPVLRIWLASSVVLTFDQIGFFAALHVIMDMPYPVLFGGWMAKMVAAALFSGLSGVYLRWIEPATSVPTPLRLGEVFEVLTYQQRYLALVEQAGRDPLTGLQNRTRLETLGAETVARLARDGRSFGLLIADVDRFKQVNDSYGHAAGDQTLQAVAAALQSCLGEGDLAFRYGGEEFVVLFADHTAAEVAEVADQILRAIRAGHCHPADSDLTASIGFAMSPADGSDLNALFQRADERLYEAKRAGRDRAVGPRLHAATRHATPGLQQP</sequence>
<evidence type="ECO:0000313" key="7">
    <source>
        <dbReference type="Proteomes" id="UP000305888"/>
    </source>
</evidence>
<dbReference type="PANTHER" id="PTHR45138:SF9">
    <property type="entry name" value="DIGUANYLATE CYCLASE DGCM-RELATED"/>
    <property type="match status" value="1"/>
</dbReference>
<dbReference type="SMART" id="SM00267">
    <property type="entry name" value="GGDEF"/>
    <property type="match status" value="1"/>
</dbReference>
<reference evidence="6 7" key="1">
    <citation type="submission" date="2019-06" db="EMBL/GenBank/DDBJ databases">
        <title>Genome sequence of Rhodobacteraceae bacterium D4M1.</title>
        <authorList>
            <person name="Cao J."/>
        </authorList>
    </citation>
    <scope>NUCLEOTIDE SEQUENCE [LARGE SCALE GENOMIC DNA]</scope>
    <source>
        <strain evidence="6 7">D4M1</strain>
        <plasmid evidence="7">pd4m1a</plasmid>
    </source>
</reference>
<dbReference type="GO" id="GO:0043709">
    <property type="term" value="P:cell adhesion involved in single-species biofilm formation"/>
    <property type="evidence" value="ECO:0007669"/>
    <property type="project" value="TreeGrafter"/>
</dbReference>
<dbReference type="InterPro" id="IPR048533">
    <property type="entry name" value="VUPS"/>
</dbReference>
<dbReference type="InterPro" id="IPR000160">
    <property type="entry name" value="GGDEF_dom"/>
</dbReference>
<dbReference type="SUPFAM" id="SSF55073">
    <property type="entry name" value="Nucleotide cyclase"/>
    <property type="match status" value="1"/>
</dbReference>
<feature type="transmembrane region" description="Helical" evidence="4">
    <location>
        <begin position="88"/>
        <end position="108"/>
    </location>
</feature>
<dbReference type="InterPro" id="IPR029787">
    <property type="entry name" value="Nucleotide_cyclase"/>
</dbReference>
<dbReference type="PANTHER" id="PTHR45138">
    <property type="entry name" value="REGULATORY COMPONENTS OF SENSORY TRANSDUCTION SYSTEM"/>
    <property type="match status" value="1"/>
</dbReference>
<feature type="transmembrane region" description="Helical" evidence="4">
    <location>
        <begin position="161"/>
        <end position="185"/>
    </location>
</feature>
<organism evidence="6 7">
    <name type="scientific">Paroceanicella profunda</name>
    <dbReference type="NCBI Taxonomy" id="2579971"/>
    <lineage>
        <taxon>Bacteria</taxon>
        <taxon>Pseudomonadati</taxon>
        <taxon>Pseudomonadota</taxon>
        <taxon>Alphaproteobacteria</taxon>
        <taxon>Rhodobacterales</taxon>
        <taxon>Paracoccaceae</taxon>
        <taxon>Paroceanicella</taxon>
    </lineage>
</organism>
<name>A0A5B8FIY7_9RHOB</name>
<dbReference type="PROSITE" id="PS50887">
    <property type="entry name" value="GGDEF"/>
    <property type="match status" value="1"/>
</dbReference>
<dbReference type="EMBL" id="CP040819">
    <property type="protein sequence ID" value="QDL94301.1"/>
    <property type="molecule type" value="Genomic_DNA"/>
</dbReference>
<dbReference type="InterPro" id="IPR050469">
    <property type="entry name" value="Diguanylate_Cyclase"/>
</dbReference>
<keyword evidence="4" id="KW-0472">Membrane</keyword>
<dbReference type="KEGG" id="ppru:FDP22_20600"/>
<evidence type="ECO:0000256" key="2">
    <source>
        <dbReference type="ARBA" id="ARBA00034247"/>
    </source>
</evidence>
<dbReference type="EC" id="2.7.7.65" evidence="1"/>
<dbReference type="Proteomes" id="UP000305888">
    <property type="component" value="Plasmid pD4M1A"/>
</dbReference>
<dbReference type="NCBIfam" id="TIGR00254">
    <property type="entry name" value="GGDEF"/>
    <property type="match status" value="1"/>
</dbReference>
<proteinExistence type="predicted"/>
<evidence type="ECO:0000256" key="4">
    <source>
        <dbReference type="SAM" id="Phobius"/>
    </source>
</evidence>
<protein>
    <recommendedName>
        <fullName evidence="1">diguanylate cyclase</fullName>
        <ecNumber evidence="1">2.7.7.65</ecNumber>
    </recommendedName>
</protein>
<feature type="transmembrane region" description="Helical" evidence="4">
    <location>
        <begin position="54"/>
        <end position="76"/>
    </location>
</feature>
<feature type="transmembrane region" description="Helical" evidence="4">
    <location>
        <begin position="128"/>
        <end position="149"/>
    </location>
</feature>
<evidence type="ECO:0000259" key="5">
    <source>
        <dbReference type="PROSITE" id="PS50887"/>
    </source>
</evidence>
<feature type="domain" description="GGDEF" evidence="5">
    <location>
        <begin position="280"/>
        <end position="411"/>
    </location>
</feature>
<evidence type="ECO:0000256" key="1">
    <source>
        <dbReference type="ARBA" id="ARBA00012528"/>
    </source>
</evidence>
<dbReference type="Pfam" id="PF00990">
    <property type="entry name" value="GGDEF"/>
    <property type="match status" value="1"/>
</dbReference>
<dbReference type="GO" id="GO:1902201">
    <property type="term" value="P:negative regulation of bacterial-type flagellum-dependent cell motility"/>
    <property type="evidence" value="ECO:0007669"/>
    <property type="project" value="TreeGrafter"/>
</dbReference>
<dbReference type="OrthoDB" id="9812260at2"/>
<feature type="region of interest" description="Disordered" evidence="3">
    <location>
        <begin position="401"/>
        <end position="425"/>
    </location>
</feature>
<dbReference type="CDD" id="cd01949">
    <property type="entry name" value="GGDEF"/>
    <property type="match status" value="1"/>
</dbReference>
<keyword evidence="4" id="KW-0812">Transmembrane</keyword>
<dbReference type="GO" id="GO:0052621">
    <property type="term" value="F:diguanylate cyclase activity"/>
    <property type="evidence" value="ECO:0007669"/>
    <property type="project" value="UniProtKB-EC"/>
</dbReference>